<evidence type="ECO:0000313" key="1">
    <source>
        <dbReference type="Proteomes" id="UP000887575"/>
    </source>
</evidence>
<accession>A0AAF3F380</accession>
<proteinExistence type="predicted"/>
<dbReference type="Proteomes" id="UP000887575">
    <property type="component" value="Unassembled WGS sequence"/>
</dbReference>
<protein>
    <submittedName>
        <fullName evidence="2">Uncharacterized protein</fullName>
    </submittedName>
</protein>
<sequence length="56" mass="6200">MFGNHNLKLIKQLKHNGLNDGINCCSGNLCNNKDQTSSNENLLIKTLAKATKNLMK</sequence>
<keyword evidence="1" id="KW-1185">Reference proteome</keyword>
<organism evidence="1 2">
    <name type="scientific">Mesorhabditis belari</name>
    <dbReference type="NCBI Taxonomy" id="2138241"/>
    <lineage>
        <taxon>Eukaryota</taxon>
        <taxon>Metazoa</taxon>
        <taxon>Ecdysozoa</taxon>
        <taxon>Nematoda</taxon>
        <taxon>Chromadorea</taxon>
        <taxon>Rhabditida</taxon>
        <taxon>Rhabditina</taxon>
        <taxon>Rhabditomorpha</taxon>
        <taxon>Rhabditoidea</taxon>
        <taxon>Rhabditidae</taxon>
        <taxon>Mesorhabditinae</taxon>
        <taxon>Mesorhabditis</taxon>
    </lineage>
</organism>
<dbReference type="AlphaFoldDB" id="A0AAF3F380"/>
<dbReference type="WBParaSite" id="MBELARI_LOCUS20935">
    <property type="protein sequence ID" value="MBELARI_LOCUS20935"/>
    <property type="gene ID" value="MBELARI_LOCUS20935"/>
</dbReference>
<evidence type="ECO:0000313" key="2">
    <source>
        <dbReference type="WBParaSite" id="MBELARI_LOCUS20935"/>
    </source>
</evidence>
<name>A0AAF3F380_9BILA</name>
<reference evidence="2" key="1">
    <citation type="submission" date="2024-02" db="UniProtKB">
        <authorList>
            <consortium name="WormBaseParasite"/>
        </authorList>
    </citation>
    <scope>IDENTIFICATION</scope>
</reference>